<protein>
    <submittedName>
        <fullName evidence="2">Uncharacterized protein</fullName>
    </submittedName>
</protein>
<feature type="region of interest" description="Disordered" evidence="1">
    <location>
        <begin position="1"/>
        <end position="68"/>
    </location>
</feature>
<dbReference type="EMBL" id="JAULUE010002048">
    <property type="protein sequence ID" value="KAK5909229.1"/>
    <property type="molecule type" value="Genomic_DNA"/>
</dbReference>
<organism evidence="2 3">
    <name type="scientific">Champsocephalus esox</name>
    <name type="common">pike icefish</name>
    <dbReference type="NCBI Taxonomy" id="159716"/>
    <lineage>
        <taxon>Eukaryota</taxon>
        <taxon>Metazoa</taxon>
        <taxon>Chordata</taxon>
        <taxon>Craniata</taxon>
        <taxon>Vertebrata</taxon>
        <taxon>Euteleostomi</taxon>
        <taxon>Actinopterygii</taxon>
        <taxon>Neopterygii</taxon>
        <taxon>Teleostei</taxon>
        <taxon>Neoteleostei</taxon>
        <taxon>Acanthomorphata</taxon>
        <taxon>Eupercaria</taxon>
        <taxon>Perciformes</taxon>
        <taxon>Notothenioidei</taxon>
        <taxon>Channichthyidae</taxon>
        <taxon>Champsocephalus</taxon>
    </lineage>
</organism>
<proteinExistence type="predicted"/>
<name>A0AAN8HAX5_9TELE</name>
<dbReference type="AlphaFoldDB" id="A0AAN8HAX5"/>
<dbReference type="Proteomes" id="UP001335648">
    <property type="component" value="Unassembled WGS sequence"/>
</dbReference>
<accession>A0AAN8HAX5</accession>
<keyword evidence="3" id="KW-1185">Reference proteome</keyword>
<gene>
    <name evidence="2" type="ORF">CesoFtcFv8_003178</name>
</gene>
<reference evidence="2 3" key="1">
    <citation type="journal article" date="2023" name="Mol. Biol. Evol.">
        <title>Genomics of Secondarily Temperate Adaptation in the Only Non-Antarctic Icefish.</title>
        <authorList>
            <person name="Rivera-Colon A.G."/>
            <person name="Rayamajhi N."/>
            <person name="Minhas B.F."/>
            <person name="Madrigal G."/>
            <person name="Bilyk K.T."/>
            <person name="Yoon V."/>
            <person name="Hune M."/>
            <person name="Gregory S."/>
            <person name="Cheng C.H.C."/>
            <person name="Catchen J.M."/>
        </authorList>
    </citation>
    <scope>NUCLEOTIDE SEQUENCE [LARGE SCALE GENOMIC DNA]</scope>
    <source>
        <strain evidence="2">JC2023a</strain>
    </source>
</reference>
<evidence type="ECO:0000256" key="1">
    <source>
        <dbReference type="SAM" id="MobiDB-lite"/>
    </source>
</evidence>
<evidence type="ECO:0000313" key="3">
    <source>
        <dbReference type="Proteomes" id="UP001335648"/>
    </source>
</evidence>
<comment type="caution">
    <text evidence="2">The sequence shown here is derived from an EMBL/GenBank/DDBJ whole genome shotgun (WGS) entry which is preliminary data.</text>
</comment>
<evidence type="ECO:0000313" key="2">
    <source>
        <dbReference type="EMBL" id="KAK5909229.1"/>
    </source>
</evidence>
<feature type="compositionally biased region" description="Polar residues" evidence="1">
    <location>
        <begin position="56"/>
        <end position="68"/>
    </location>
</feature>
<sequence length="68" mass="7485">MNEEQGSSESCREDANGMRRTPLGGTIEGGFLTCPQTAVNMSRRRGDEDIPARAQLTHQPRQLKTSIP</sequence>